<dbReference type="FunFam" id="3.40.50.300:FF:000997">
    <property type="entry name" value="Multidrug resistance-associated protein 1"/>
    <property type="match status" value="1"/>
</dbReference>
<dbReference type="Proteomes" id="UP000320333">
    <property type="component" value="Unassembled WGS sequence"/>
</dbReference>
<dbReference type="SMART" id="SM00382">
    <property type="entry name" value="AAA"/>
    <property type="match status" value="2"/>
</dbReference>
<evidence type="ECO:0000256" key="10">
    <source>
        <dbReference type="SAM" id="Phobius"/>
    </source>
</evidence>
<dbReference type="PROSITE" id="PS50929">
    <property type="entry name" value="ABC_TM1F"/>
    <property type="match status" value="2"/>
</dbReference>
<evidence type="ECO:0000259" key="11">
    <source>
        <dbReference type="PROSITE" id="PS50893"/>
    </source>
</evidence>
<keyword evidence="5" id="KW-0677">Repeat</keyword>
<keyword evidence="8 10" id="KW-1133">Transmembrane helix</keyword>
<keyword evidence="7" id="KW-0067">ATP-binding</keyword>
<feature type="transmembrane region" description="Helical" evidence="10">
    <location>
        <begin position="850"/>
        <end position="875"/>
    </location>
</feature>
<evidence type="ECO:0000256" key="3">
    <source>
        <dbReference type="ARBA" id="ARBA00022448"/>
    </source>
</evidence>
<dbReference type="Gene3D" id="3.40.50.300">
    <property type="entry name" value="P-loop containing nucleotide triphosphate hydrolases"/>
    <property type="match status" value="2"/>
</dbReference>
<dbReference type="CDD" id="cd03244">
    <property type="entry name" value="ABCC_MRP_domain2"/>
    <property type="match status" value="1"/>
</dbReference>
<comment type="caution">
    <text evidence="13">The sequence shown here is derived from an EMBL/GenBank/DDBJ whole genome shotgun (WGS) entry which is preliminary data.</text>
</comment>
<keyword evidence="14" id="KW-1185">Reference proteome</keyword>
<dbReference type="Pfam" id="PF00664">
    <property type="entry name" value="ABC_membrane"/>
    <property type="match status" value="2"/>
</dbReference>
<accession>A0A507FML7</accession>
<evidence type="ECO:0000313" key="13">
    <source>
        <dbReference type="EMBL" id="TPX76960.1"/>
    </source>
</evidence>
<evidence type="ECO:0000259" key="12">
    <source>
        <dbReference type="PROSITE" id="PS50929"/>
    </source>
</evidence>
<feature type="transmembrane region" description="Helical" evidence="10">
    <location>
        <begin position="173"/>
        <end position="198"/>
    </location>
</feature>
<evidence type="ECO:0000256" key="4">
    <source>
        <dbReference type="ARBA" id="ARBA00022692"/>
    </source>
</evidence>
<sequence length="1371" mass="151782">MELARFFAVVTSALAVTVLLLSTLSERNLLSYALAAAGALSGLSSVVLKRGLVVHALATLTWTVVAIVSTTLPIRLLSLAAALSHASIRPQKGVSLFSLVTFSYVSDLIELGMTKTVTAEHLIPLETECTAKSLFSIFPLPSVSHAAESPSESSPLLGNPTQQVERTHSIIPFFFSLLPFFGWQFMFAWLIVCGSLFLELIQPKLVQWILEYLDSRDLPVSHGWNLVAMYLVVALLSPPTKELYFYRMVLTGAKLRSGLVGTIYKKSLRLSSSARQKFTQGYIQTLQSVDTEAIGLLSRQLFNGIFKANIQLAVVFFLLYQQIGLAFLPGFLIVVFSSPLQVYLMNKSGQQEKLRLEAMDKRIRLMGEALKGMLVVKFNNLSAPMQKAVKELRAQELNHIRASQVYQALSAAFWQLQPFLIALSCFGTYIVFMNQTLTPTRTFTSLALLRLMNSPMNWLRNLFVQSKRILVSARRIDAFLRAEEVQGAISDDAEGSNEGYVRSFETSESNAVVVEQARGAWEKGGEVTVSVNHLTVKKGEFLAVVGRTGEGKSSLMSMLIGEMFIESGRVKVDGKIAYVSQQAWILSGTVRDNILFGSTYNHQRYTQVLMQCALERDLSLWSNGDLTEIGERGINLSGGQKQRISLARAVYSQADVFILDDPLSALDAYVAKHVFKTVLGDDGVLKGKTRILVTHGIHYLPAVDRIVLMEQGKIVEEGTYEQLGQLKGEFAKLSAVMEADERKMRKAELNASAKNEIESDDSTAISTSSDEQAVAETTLKPKANQLVSDEEQTEGSVGWTAYSQYADAFSYRGVAVCLALCIMSNGLSACANWWLGVWSSQSPEQQTEGLLFYFGVYSIFVIIVAVCGSVFTYVLRAIFALRAATVLHDNLLQSVMKAPMSFFDATPTGRLLNRFGKDVDTLCDALPLAVSDAMLEIVIVISGIVVCTIATPMYILMVIPLAYPYIWLQRRFLGTSRDLRRLHAITRSPIYQLVDESLDGLPTLRSYGMQEEFVNRLMRIVDLNNGAWISNLLASRWFDVRIDTVGLMALVLSAALCVASKGSVDPALAGLALIYASSTAGYLSFFVQDFCLLEVNIVSVERINEYVKCPQERQGRIQAAPSSWPSSSRLEFKNYSTRYRNDLDNVLNQLQLTIKSHERVGIVGRTGSGKSSLVLALTRILEGVEGSIELDGFDIGKLELSELREQITVVPQEPVLFATSLRENLDPLGKHSDSALWLALEKVRMKEWALGFPEKLEVWVTEGGSNLSVGERQLLCMAKALLQKSRILVLDEATSSIDIKTDELIQKILREEFQDSSILCIAHRINTILDYDRILVLDSGRAKEFDTPSALLSNADSLFARLCKSHQDHSA</sequence>
<reference evidence="13 14" key="1">
    <citation type="journal article" date="2019" name="Sci. Rep.">
        <title>Comparative genomics of chytrid fungi reveal insights into the obligate biotrophic and pathogenic lifestyle of Synchytrium endobioticum.</title>
        <authorList>
            <person name="van de Vossenberg B.T.L.H."/>
            <person name="Warris S."/>
            <person name="Nguyen H.D.T."/>
            <person name="van Gent-Pelzer M.P.E."/>
            <person name="Joly D.L."/>
            <person name="van de Geest H.C."/>
            <person name="Bonants P.J.M."/>
            <person name="Smith D.S."/>
            <person name="Levesque C.A."/>
            <person name="van der Lee T.A.J."/>
        </authorList>
    </citation>
    <scope>NUCLEOTIDE SEQUENCE [LARGE SCALE GENOMIC DNA]</scope>
    <source>
        <strain evidence="13 14">CBS 675.73</strain>
    </source>
</reference>
<dbReference type="InterPro" id="IPR050173">
    <property type="entry name" value="ABC_transporter_C-like"/>
</dbReference>
<feature type="domain" description="ABC transporter" evidence="11">
    <location>
        <begin position="512"/>
        <end position="736"/>
    </location>
</feature>
<feature type="transmembrane region" description="Helical" evidence="10">
    <location>
        <begin position="937"/>
        <end position="963"/>
    </location>
</feature>
<feature type="domain" description="ABC transmembrane type-1" evidence="12">
    <location>
        <begin position="815"/>
        <end position="1088"/>
    </location>
</feature>
<evidence type="ECO:0000256" key="1">
    <source>
        <dbReference type="ARBA" id="ARBA00004127"/>
    </source>
</evidence>
<feature type="transmembrane region" description="Helical" evidence="10">
    <location>
        <begin position="29"/>
        <end position="48"/>
    </location>
</feature>
<keyword evidence="3" id="KW-0813">Transport</keyword>
<dbReference type="CDD" id="cd18579">
    <property type="entry name" value="ABC_6TM_ABCC_D1"/>
    <property type="match status" value="1"/>
</dbReference>
<keyword evidence="6" id="KW-0547">Nucleotide-binding</keyword>
<organism evidence="13 14">
    <name type="scientific">Chytriomyces confervae</name>
    <dbReference type="NCBI Taxonomy" id="246404"/>
    <lineage>
        <taxon>Eukaryota</taxon>
        <taxon>Fungi</taxon>
        <taxon>Fungi incertae sedis</taxon>
        <taxon>Chytridiomycota</taxon>
        <taxon>Chytridiomycota incertae sedis</taxon>
        <taxon>Chytridiomycetes</taxon>
        <taxon>Chytridiales</taxon>
        <taxon>Chytriomycetaceae</taxon>
        <taxon>Chytriomyces</taxon>
    </lineage>
</organism>
<feature type="transmembrane region" description="Helical" evidence="10">
    <location>
        <begin position="813"/>
        <end position="835"/>
    </location>
</feature>
<name>A0A507FML7_9FUNG</name>
<evidence type="ECO:0000313" key="14">
    <source>
        <dbReference type="Proteomes" id="UP000320333"/>
    </source>
</evidence>
<dbReference type="InterPro" id="IPR003439">
    <property type="entry name" value="ABC_transporter-like_ATP-bd"/>
</dbReference>
<feature type="domain" description="ABC transmembrane type-1" evidence="12">
    <location>
        <begin position="190"/>
        <end position="468"/>
    </location>
</feature>
<dbReference type="GO" id="GO:0016887">
    <property type="term" value="F:ATP hydrolysis activity"/>
    <property type="evidence" value="ECO:0007669"/>
    <property type="project" value="InterPro"/>
</dbReference>
<evidence type="ECO:0000256" key="2">
    <source>
        <dbReference type="ARBA" id="ARBA00009726"/>
    </source>
</evidence>
<dbReference type="Gene3D" id="1.20.1560.10">
    <property type="entry name" value="ABC transporter type 1, transmembrane domain"/>
    <property type="match status" value="2"/>
</dbReference>
<dbReference type="FunFam" id="1.20.1560.10:FF:000010">
    <property type="entry name" value="Multidrug resistance-associated ABC transporter"/>
    <property type="match status" value="1"/>
</dbReference>
<evidence type="ECO:0000256" key="5">
    <source>
        <dbReference type="ARBA" id="ARBA00022737"/>
    </source>
</evidence>
<dbReference type="STRING" id="246404.A0A507FML7"/>
<gene>
    <name evidence="13" type="ORF">CcCBS67573_g01803</name>
</gene>
<keyword evidence="4 10" id="KW-0812">Transmembrane</keyword>
<dbReference type="PROSITE" id="PS50893">
    <property type="entry name" value="ABC_TRANSPORTER_2"/>
    <property type="match status" value="2"/>
</dbReference>
<feature type="transmembrane region" description="Helical" evidence="10">
    <location>
        <begin position="218"/>
        <end position="238"/>
    </location>
</feature>
<feature type="transmembrane region" description="Helical" evidence="10">
    <location>
        <begin position="6"/>
        <end position="22"/>
    </location>
</feature>
<dbReference type="OrthoDB" id="6500128at2759"/>
<dbReference type="InterPro" id="IPR044746">
    <property type="entry name" value="ABCC_6TM_D1"/>
</dbReference>
<evidence type="ECO:0000256" key="9">
    <source>
        <dbReference type="ARBA" id="ARBA00023136"/>
    </source>
</evidence>
<evidence type="ECO:0000256" key="7">
    <source>
        <dbReference type="ARBA" id="ARBA00022840"/>
    </source>
</evidence>
<dbReference type="PROSITE" id="PS00211">
    <property type="entry name" value="ABC_TRANSPORTER_1"/>
    <property type="match status" value="2"/>
</dbReference>
<keyword evidence="9 10" id="KW-0472">Membrane</keyword>
<dbReference type="GO" id="GO:0140359">
    <property type="term" value="F:ABC-type transporter activity"/>
    <property type="evidence" value="ECO:0007669"/>
    <property type="project" value="InterPro"/>
</dbReference>
<dbReference type="GO" id="GO:0005524">
    <property type="term" value="F:ATP binding"/>
    <property type="evidence" value="ECO:0007669"/>
    <property type="project" value="UniProtKB-KW"/>
</dbReference>
<protein>
    <submittedName>
        <fullName evidence="13">Uncharacterized protein</fullName>
    </submittedName>
</protein>
<dbReference type="InterPro" id="IPR044726">
    <property type="entry name" value="ABCC_6TM_D2"/>
</dbReference>
<dbReference type="InterPro" id="IPR003593">
    <property type="entry name" value="AAA+_ATPase"/>
</dbReference>
<comment type="subcellular location">
    <subcellularLocation>
        <location evidence="1">Endomembrane system</location>
        <topology evidence="1">Multi-pass membrane protein</topology>
    </subcellularLocation>
</comment>
<dbReference type="InterPro" id="IPR017871">
    <property type="entry name" value="ABC_transporter-like_CS"/>
</dbReference>
<proteinExistence type="inferred from homology"/>
<dbReference type="CDD" id="cd18580">
    <property type="entry name" value="ABC_6TM_ABCC_D2"/>
    <property type="match status" value="1"/>
</dbReference>
<feature type="domain" description="ABC transporter" evidence="11">
    <location>
        <begin position="1130"/>
        <end position="1364"/>
    </location>
</feature>
<dbReference type="InterPro" id="IPR011527">
    <property type="entry name" value="ABC1_TM_dom"/>
</dbReference>
<dbReference type="PANTHER" id="PTHR24223">
    <property type="entry name" value="ATP-BINDING CASSETTE SUB-FAMILY C"/>
    <property type="match status" value="1"/>
</dbReference>
<dbReference type="GO" id="GO:0016020">
    <property type="term" value="C:membrane"/>
    <property type="evidence" value="ECO:0007669"/>
    <property type="project" value="InterPro"/>
</dbReference>
<dbReference type="FunFam" id="3.40.50.300:FF:000074">
    <property type="entry name" value="Multidrug resistance-associated protein 5 isoform 1"/>
    <property type="match status" value="1"/>
</dbReference>
<dbReference type="SUPFAM" id="SSF90123">
    <property type="entry name" value="ABC transporter transmembrane region"/>
    <property type="match status" value="2"/>
</dbReference>
<evidence type="ECO:0000256" key="6">
    <source>
        <dbReference type="ARBA" id="ARBA00022741"/>
    </source>
</evidence>
<dbReference type="CDD" id="cd03250">
    <property type="entry name" value="ABCC_MRP_domain1"/>
    <property type="match status" value="1"/>
</dbReference>
<dbReference type="EMBL" id="QEAP01000032">
    <property type="protein sequence ID" value="TPX76960.1"/>
    <property type="molecule type" value="Genomic_DNA"/>
</dbReference>
<evidence type="ECO:0000256" key="8">
    <source>
        <dbReference type="ARBA" id="ARBA00022989"/>
    </source>
</evidence>
<dbReference type="InterPro" id="IPR036640">
    <property type="entry name" value="ABC1_TM_sf"/>
</dbReference>
<feature type="transmembrane region" description="Helical" evidence="10">
    <location>
        <begin position="60"/>
        <end position="83"/>
    </location>
</feature>
<dbReference type="SUPFAM" id="SSF52540">
    <property type="entry name" value="P-loop containing nucleoside triphosphate hydrolases"/>
    <property type="match status" value="2"/>
</dbReference>
<dbReference type="GO" id="GO:0012505">
    <property type="term" value="C:endomembrane system"/>
    <property type="evidence" value="ECO:0007669"/>
    <property type="project" value="UniProtKB-SubCell"/>
</dbReference>
<comment type="similarity">
    <text evidence="2">Belongs to the ABC transporter superfamily. ABCC family. Conjugate transporter (TC 3.A.1.208) subfamily.</text>
</comment>
<dbReference type="Pfam" id="PF00005">
    <property type="entry name" value="ABC_tran"/>
    <property type="match status" value="2"/>
</dbReference>
<dbReference type="InterPro" id="IPR027417">
    <property type="entry name" value="P-loop_NTPase"/>
</dbReference>